<proteinExistence type="predicted"/>
<evidence type="ECO:0000313" key="1">
    <source>
        <dbReference type="EMBL" id="CAA9538123.1"/>
    </source>
</evidence>
<reference evidence="1" key="1">
    <citation type="submission" date="2020-02" db="EMBL/GenBank/DDBJ databases">
        <authorList>
            <person name="Meier V. D."/>
        </authorList>
    </citation>
    <scope>NUCLEOTIDE SEQUENCE</scope>
    <source>
        <strain evidence="1">AVDCRST_MAG91</strain>
    </source>
</reference>
<dbReference type="EMBL" id="CADCVX010000621">
    <property type="protein sequence ID" value="CAA9538123.1"/>
    <property type="molecule type" value="Genomic_DNA"/>
</dbReference>
<organism evidence="1">
    <name type="scientific">uncultured Sphingomonadaceae bacterium</name>
    <dbReference type="NCBI Taxonomy" id="169976"/>
    <lineage>
        <taxon>Bacteria</taxon>
        <taxon>Pseudomonadati</taxon>
        <taxon>Pseudomonadota</taxon>
        <taxon>Alphaproteobacteria</taxon>
        <taxon>Sphingomonadales</taxon>
        <taxon>Sphingomonadaceae</taxon>
        <taxon>environmental samples</taxon>
    </lineage>
</organism>
<dbReference type="AlphaFoldDB" id="A0A6J4U3Z6"/>
<protein>
    <submittedName>
        <fullName evidence="1">Uncharacterized protein</fullName>
    </submittedName>
</protein>
<gene>
    <name evidence="1" type="ORF">AVDCRST_MAG91-3572</name>
</gene>
<accession>A0A6J4U3Z6</accession>
<sequence>MRSRCVDRARAWFRPPRPRAAPGTKRFAEELFFNEQRPWND</sequence>
<name>A0A6J4U3Z6_9SPHN</name>